<dbReference type="GeneID" id="39872468"/>
<organism evidence="2 3">
    <name type="scientific">Babesia ovata</name>
    <dbReference type="NCBI Taxonomy" id="189622"/>
    <lineage>
        <taxon>Eukaryota</taxon>
        <taxon>Sar</taxon>
        <taxon>Alveolata</taxon>
        <taxon>Apicomplexa</taxon>
        <taxon>Aconoidasida</taxon>
        <taxon>Piroplasmida</taxon>
        <taxon>Babesiidae</taxon>
        <taxon>Babesia</taxon>
    </lineage>
</organism>
<evidence type="ECO:0000256" key="1">
    <source>
        <dbReference type="SAM" id="MobiDB-lite"/>
    </source>
</evidence>
<feature type="region of interest" description="Disordered" evidence="1">
    <location>
        <begin position="768"/>
        <end position="790"/>
    </location>
</feature>
<dbReference type="Proteomes" id="UP000236319">
    <property type="component" value="Unassembled WGS sequence"/>
</dbReference>
<sequence length="970" mass="105403">MRRRGSLADAFHDAPLAPINKLLGQYITDLDKWIEKTTKDIEAAQKLVQNILDEVNGNVKDRHLNHKTNLDEAIATVESKLEDRVSELTKWKEAANGVLEHAINKGNDVHKNMDPSEKDPSTGTVIGKGLQKIDEAKEKVEGVSSELGNIHGDLQTWNSAASGVLSQVVLKAQGVHKRLDPTGSQTLATNIKQIEEAKKGIDTANGQLEGQVNSLNSWITTAESIRKAAEDKAKEAYDKLRVNQTLDENVKKIVQAKDRINDVHEKLNSVHGSLGEWKSKAGDVLTGAIDRANEVYEKLEISDTSKGDLKTQITNIDNHNKAIKEANEQLAGHVSSLESWKAAAQGVITKAEGKCEEILKRVMTDKNAELYKNADLLKEKGTELLKAASEAKTQAEQNVKSALQAVVEMDTSLKIDLKAVKDGIKTGIMEVIRVLKVNELDKEVKSDLGILRERITKLREQVESSNVNGEGLVGGQLKQLKSSRETLDRVTGPQGSIQNATNNLDQKFKEEIQSPLILAIEKVDSAIGALGGKFELNGGKDKLETIFGHIKEEVGEIKGGPGRTVRGTWQNNSGLDGIKERVKGLAHVFVKKGNNSGFKGRVEGWLEGVIGNKKDKPGLQAVNSWLGTNSVDALRGSIKDQIMKQLKHQIDAAQGMITQDKISDGPNTITENLKAIKLACETFVKELDGELTKGRNKQFVDKITPGIGNSPGGATTNDDLKTAIRAALVALCASARQVGNELNFLGISVFGTILDEIKPTVDDLYKKLDDATSTPKPGQPPTPEAGTAQAVDSRLQVVRKIVEQEITNKFNNEVKQPLETAVRGLTGAVNEFDKQAQEQIKAAAKKAITEAGGQISKDNVNITLSDDLMKQFKTVHEKIIDTQTGLQPSLEGLLQGHIGEDDPASGGVNIKDSGQFKDYDKHVKQDSDSLKNKTLTGEQGIANEGLLPEAIGNIKTKGLKVSNKHIYYSA</sequence>
<reference evidence="2 3" key="1">
    <citation type="journal article" date="2017" name="BMC Genomics">
        <title>Whole-genome assembly of Babesia ovata and comparative genomics between closely related pathogens.</title>
        <authorList>
            <person name="Yamagishi J."/>
            <person name="Asada M."/>
            <person name="Hakimi H."/>
            <person name="Tanaka T.Q."/>
            <person name="Sugimoto C."/>
            <person name="Kawazu S."/>
        </authorList>
    </citation>
    <scope>NUCLEOTIDE SEQUENCE [LARGE SCALE GENOMIC DNA]</scope>
    <source>
        <strain evidence="2 3">Miyake</strain>
    </source>
</reference>
<evidence type="ECO:0000313" key="2">
    <source>
        <dbReference type="EMBL" id="GBE58698.1"/>
    </source>
</evidence>
<dbReference type="RefSeq" id="XP_028864941.1">
    <property type="nucleotide sequence ID" value="XM_029009108.1"/>
</dbReference>
<proteinExistence type="predicted"/>
<dbReference type="VEuPathDB" id="PiroplasmaDB:BOVATA_001910"/>
<gene>
    <name evidence="2" type="ORF">BOVATA_001910</name>
</gene>
<dbReference type="EMBL" id="BDSA01000001">
    <property type="protein sequence ID" value="GBE58698.1"/>
    <property type="molecule type" value="Genomic_DNA"/>
</dbReference>
<accession>A0A2H6K6U6</accession>
<evidence type="ECO:0000313" key="3">
    <source>
        <dbReference type="Proteomes" id="UP000236319"/>
    </source>
</evidence>
<protein>
    <submittedName>
        <fullName evidence="2">Extracellular matrix-binding ebh, putative</fullName>
    </submittedName>
</protein>
<dbReference type="AlphaFoldDB" id="A0A2H6K6U6"/>
<name>A0A2H6K6U6_9APIC</name>
<comment type="caution">
    <text evidence="2">The sequence shown here is derived from an EMBL/GenBank/DDBJ whole genome shotgun (WGS) entry which is preliminary data.</text>
</comment>
<keyword evidence="3" id="KW-1185">Reference proteome</keyword>